<dbReference type="EMBL" id="SVER01000014">
    <property type="protein sequence ID" value="MBE5919476.1"/>
    <property type="molecule type" value="Genomic_DNA"/>
</dbReference>
<accession>A0A927U9A0</accession>
<evidence type="ECO:0000256" key="1">
    <source>
        <dbReference type="SAM" id="SignalP"/>
    </source>
</evidence>
<feature type="domain" description="DUF5722" evidence="2">
    <location>
        <begin position="183"/>
        <end position="493"/>
    </location>
</feature>
<dbReference type="Pfam" id="PF18989">
    <property type="entry name" value="DUF5722"/>
    <property type="match status" value="1"/>
</dbReference>
<organism evidence="3 4">
    <name type="scientific">Pseudobutyrivibrio ruminis</name>
    <dbReference type="NCBI Taxonomy" id="46206"/>
    <lineage>
        <taxon>Bacteria</taxon>
        <taxon>Bacillati</taxon>
        <taxon>Bacillota</taxon>
        <taxon>Clostridia</taxon>
        <taxon>Lachnospirales</taxon>
        <taxon>Lachnospiraceae</taxon>
        <taxon>Pseudobutyrivibrio</taxon>
    </lineage>
</organism>
<evidence type="ECO:0000259" key="2">
    <source>
        <dbReference type="Pfam" id="PF18989"/>
    </source>
</evidence>
<evidence type="ECO:0000313" key="3">
    <source>
        <dbReference type="EMBL" id="MBE5919476.1"/>
    </source>
</evidence>
<feature type="chain" id="PRO_5038101959" description="DUF5722 domain-containing protein" evidence="1">
    <location>
        <begin position="32"/>
        <end position="505"/>
    </location>
</feature>
<keyword evidence="1" id="KW-0732">Signal</keyword>
<protein>
    <recommendedName>
        <fullName evidence="2">DUF5722 domain-containing protein</fullName>
    </recommendedName>
</protein>
<proteinExistence type="predicted"/>
<dbReference type="InterPro" id="IPR017853">
    <property type="entry name" value="GH"/>
</dbReference>
<reference evidence="3" key="1">
    <citation type="submission" date="2019-04" db="EMBL/GenBank/DDBJ databases">
        <title>Evolution of Biomass-Degrading Anaerobic Consortia Revealed by Metagenomics.</title>
        <authorList>
            <person name="Peng X."/>
        </authorList>
    </citation>
    <scope>NUCLEOTIDE SEQUENCE</scope>
    <source>
        <strain evidence="3">SIG311</strain>
    </source>
</reference>
<dbReference type="InterPro" id="IPR043780">
    <property type="entry name" value="DUF5722"/>
</dbReference>
<gene>
    <name evidence="3" type="ORF">E7272_06480</name>
</gene>
<dbReference type="SUPFAM" id="SSF51445">
    <property type="entry name" value="(Trans)glycosidases"/>
    <property type="match status" value="1"/>
</dbReference>
<evidence type="ECO:0000313" key="4">
    <source>
        <dbReference type="Proteomes" id="UP000766246"/>
    </source>
</evidence>
<comment type="caution">
    <text evidence="3">The sequence shown here is derived from an EMBL/GenBank/DDBJ whole genome shotgun (WGS) entry which is preliminary data.</text>
</comment>
<feature type="signal peptide" evidence="1">
    <location>
        <begin position="1"/>
        <end position="31"/>
    </location>
</feature>
<dbReference type="Gene3D" id="3.20.20.80">
    <property type="entry name" value="Glycosidases"/>
    <property type="match status" value="1"/>
</dbReference>
<dbReference type="Proteomes" id="UP000766246">
    <property type="component" value="Unassembled WGS sequence"/>
</dbReference>
<dbReference type="AlphaFoldDB" id="A0A927U9A0"/>
<sequence length="505" mass="53838">MKVFKKFASLTLALTLIFCATLFCTMPSVEAKGSSQVVIGGVLIQGADVVVASSGTVASDDGMYHLVASDASQSAPVGTDVAQMPVSAAASFSVPLNKGADSSMLFKKFTVCVMKGGALTPASNSMYITNPEACASFAPARMDFGKKGVLPDLLTSVANKNQPADLGVKQVNLNIPLSKLNNLAGYDYSVMKYNRQGIQVNMIILVDGNTPAQYVNPFSMDGWGAHNNYGLNAHTSEGAAALASAASLLARHYAGTGHGQVDNFIIGNEVNAWWLWNYMNCGSNDAFMQEYSNAFRVMYNGIKSENATANVYACIDHQWARAEASHYISGKEFLTKFNNIMKSQGNVDWRVAVHPYNAPLYAAGAWQTGNNVSHSQSSPYVTMANLDVLTDFLCTPDMLSPTGAVRTVKCSEVGYSSTNGEAAQAADVVYAYLSAENNRYVDGVVISRESDHAFDISQGMVSGLTGLDGSHKMAYEFYKNAADPSVIAQASQAAGVDLTTLITPR</sequence>
<name>A0A927U9A0_9FIRM</name>